<feature type="domain" description="Isopropylmalate dehydrogenase-like" evidence="7">
    <location>
        <begin position="15"/>
        <end position="392"/>
    </location>
</feature>
<evidence type="ECO:0000259" key="7">
    <source>
        <dbReference type="SMART" id="SM01329"/>
    </source>
</evidence>
<dbReference type="InterPro" id="IPR024084">
    <property type="entry name" value="IsoPropMal-DH-like_dom"/>
</dbReference>
<dbReference type="GO" id="GO:0016616">
    <property type="term" value="F:oxidoreductase activity, acting on the CH-OH group of donors, NAD or NADP as acceptor"/>
    <property type="evidence" value="ECO:0007669"/>
    <property type="project" value="InterPro"/>
</dbReference>
<evidence type="ECO:0000256" key="6">
    <source>
        <dbReference type="ARBA" id="ARBA00023211"/>
    </source>
</evidence>
<keyword evidence="6" id="KW-0464">Manganese</keyword>
<accession>A0A1B1T9K2</accession>
<dbReference type="PANTHER" id="PTHR43275:SF1">
    <property type="entry name" value="D-MALATE DEHYDROGENASE [DECARBOXYLATING]"/>
    <property type="match status" value="1"/>
</dbReference>
<dbReference type="AlphaFoldDB" id="A0A1B1T9K2"/>
<comment type="cofactor">
    <cofactor evidence="1">
        <name>Mn(2+)</name>
        <dbReference type="ChEBI" id="CHEBI:29035"/>
    </cofactor>
</comment>
<keyword evidence="4" id="KW-0560">Oxidoreductase</keyword>
<evidence type="ECO:0000256" key="5">
    <source>
        <dbReference type="ARBA" id="ARBA00023027"/>
    </source>
</evidence>
<dbReference type="EMBL" id="KP211807">
    <property type="protein sequence ID" value="ANV78959.1"/>
    <property type="molecule type" value="Genomic_DNA"/>
</dbReference>
<dbReference type="Pfam" id="PF00180">
    <property type="entry name" value="Iso_dh"/>
    <property type="match status" value="1"/>
</dbReference>
<name>A0A1B1T9K2_9ARCH</name>
<sequence>MINEVVLPRHMTAYRLTVLPGDGTGKEVAKEAQKILQVFQEHSPLDFDITEIPCGGEYYLETGMEWPEGSFEHCRDNSDAILLGAIGWPDAKLPNGDNAGGSVILGLRSGLDLYANIRPVKLYAGVNHKIHGNYMQVWNSKLVDMVLIRENTEGLYHPLLRRSALAAAGKSPDEPIIIEKFPGLEGEFAWDPRPISRKGSQRVIDFGFKLANRRMEKTGIQQKVTCVDKSNVAKGCRLFRKVFQEVASEYPELQTHEAYIDAFTMWLIRSPEDLDVVVLPNMFGDIATDLASVLQGGLGMAASANIGENHMLFEPVHGSAPQHAGKNIVNPIATISSVQLMFDNLGFKHDDKDAILCAEILDRAISEHLAEGKIITYDLGGNSSTSEVGTAIADRCTLILKETFNN</sequence>
<comment type="cofactor">
    <cofactor evidence="2">
        <name>Mg(2+)</name>
        <dbReference type="ChEBI" id="CHEBI:18420"/>
    </cofactor>
</comment>
<keyword evidence="3" id="KW-0479">Metal-binding</keyword>
<dbReference type="GO" id="GO:0000287">
    <property type="term" value="F:magnesium ion binding"/>
    <property type="evidence" value="ECO:0007669"/>
    <property type="project" value="InterPro"/>
</dbReference>
<evidence type="ECO:0000313" key="8">
    <source>
        <dbReference type="EMBL" id="ANV78959.1"/>
    </source>
</evidence>
<reference evidence="8" key="2">
    <citation type="journal article" date="2015" name="ISME J.">
        <title>A new class of marine Euryarchaeota group II from the Mediterranean deep chlorophyll maximum.</title>
        <authorList>
            <person name="Martin-Cuadrado A.B."/>
            <person name="Garcia-Heredia I."/>
            <person name="Molto A.G."/>
            <person name="Lopez-Ubeda R."/>
            <person name="Kimes N."/>
            <person name="Lopez-Garcia P."/>
            <person name="Moreira D."/>
            <person name="Rodriguez-Valera F."/>
        </authorList>
    </citation>
    <scope>NUCLEOTIDE SEQUENCE</scope>
</reference>
<dbReference type="SMART" id="SM01329">
    <property type="entry name" value="Iso_dh"/>
    <property type="match status" value="1"/>
</dbReference>
<reference evidence="8" key="1">
    <citation type="submission" date="2014-11" db="EMBL/GenBank/DDBJ databases">
        <authorList>
            <person name="Zhu J."/>
            <person name="Qi W."/>
            <person name="Song R."/>
        </authorList>
    </citation>
    <scope>NUCLEOTIDE SEQUENCE</scope>
</reference>
<evidence type="ECO:0000256" key="3">
    <source>
        <dbReference type="ARBA" id="ARBA00022723"/>
    </source>
</evidence>
<dbReference type="PROSITE" id="PS00470">
    <property type="entry name" value="IDH_IMDH"/>
    <property type="match status" value="1"/>
</dbReference>
<organism evidence="8">
    <name type="scientific">uncultured Poseidoniia archaeon</name>
    <dbReference type="NCBI Taxonomy" id="1697135"/>
    <lineage>
        <taxon>Archaea</taxon>
        <taxon>Methanobacteriati</taxon>
        <taxon>Thermoplasmatota</taxon>
        <taxon>Candidatus Poseidoniia</taxon>
        <taxon>environmental samples</taxon>
    </lineage>
</organism>
<proteinExistence type="predicted"/>
<dbReference type="InterPro" id="IPR019818">
    <property type="entry name" value="IsoCit/isopropylmalate_DH_CS"/>
</dbReference>
<evidence type="ECO:0000256" key="4">
    <source>
        <dbReference type="ARBA" id="ARBA00023002"/>
    </source>
</evidence>
<dbReference type="Gene3D" id="3.40.718.10">
    <property type="entry name" value="Isopropylmalate Dehydrogenase"/>
    <property type="match status" value="1"/>
</dbReference>
<dbReference type="GO" id="GO:0051287">
    <property type="term" value="F:NAD binding"/>
    <property type="evidence" value="ECO:0007669"/>
    <property type="project" value="InterPro"/>
</dbReference>
<keyword evidence="5" id="KW-0520">NAD</keyword>
<evidence type="ECO:0000256" key="2">
    <source>
        <dbReference type="ARBA" id="ARBA00001946"/>
    </source>
</evidence>
<dbReference type="InterPro" id="IPR050501">
    <property type="entry name" value="ICDH/IPMDH"/>
</dbReference>
<evidence type="ECO:0000256" key="1">
    <source>
        <dbReference type="ARBA" id="ARBA00001936"/>
    </source>
</evidence>
<protein>
    <submittedName>
        <fullName evidence="8">3-isopropylmalate dehydrogenase (LeuB)</fullName>
    </submittedName>
</protein>
<dbReference type="PANTHER" id="PTHR43275">
    <property type="entry name" value="D-MALATE DEHYDROGENASE [DECARBOXYLATING]"/>
    <property type="match status" value="1"/>
</dbReference>
<dbReference type="SUPFAM" id="SSF53659">
    <property type="entry name" value="Isocitrate/Isopropylmalate dehydrogenase-like"/>
    <property type="match status" value="1"/>
</dbReference>